<dbReference type="InterPro" id="IPR013096">
    <property type="entry name" value="Cupin_2"/>
</dbReference>
<organism evidence="3 4">
    <name type="scientific">Halobaculum marinum</name>
    <dbReference type="NCBI Taxonomy" id="3031996"/>
    <lineage>
        <taxon>Archaea</taxon>
        <taxon>Methanobacteriati</taxon>
        <taxon>Methanobacteriota</taxon>
        <taxon>Stenosarchaea group</taxon>
        <taxon>Halobacteria</taxon>
        <taxon>Halobacteriales</taxon>
        <taxon>Haloferacaceae</taxon>
        <taxon>Halobaculum</taxon>
    </lineage>
</organism>
<dbReference type="Gene3D" id="2.60.120.10">
    <property type="entry name" value="Jelly Rolls"/>
    <property type="match status" value="1"/>
</dbReference>
<dbReference type="InterPro" id="IPR014710">
    <property type="entry name" value="RmlC-like_jellyroll"/>
</dbReference>
<dbReference type="SUPFAM" id="SSF51182">
    <property type="entry name" value="RmlC-like cupins"/>
    <property type="match status" value="1"/>
</dbReference>
<dbReference type="CDD" id="cd02224">
    <property type="entry name" value="cupin_SPO2919-like"/>
    <property type="match status" value="1"/>
</dbReference>
<reference evidence="3 4" key="1">
    <citation type="journal article" date="2019" name="Int. J. Syst. Evol. Microbiol.">
        <title>The Global Catalogue of Microorganisms (GCM) 10K type strain sequencing project: providing services to taxonomists for standard genome sequencing and annotation.</title>
        <authorList>
            <consortium name="The Broad Institute Genomics Platform"/>
            <consortium name="The Broad Institute Genome Sequencing Center for Infectious Disease"/>
            <person name="Wu L."/>
            <person name="Ma J."/>
        </authorList>
    </citation>
    <scope>NUCLEOTIDE SEQUENCE [LARGE SCALE GENOMIC DNA]</scope>
    <source>
        <strain evidence="3 4">DT55</strain>
    </source>
</reference>
<dbReference type="EMBL" id="JBHTAG010000003">
    <property type="protein sequence ID" value="MFC7097437.1"/>
    <property type="molecule type" value="Genomic_DNA"/>
</dbReference>
<evidence type="ECO:0000313" key="4">
    <source>
        <dbReference type="Proteomes" id="UP001596388"/>
    </source>
</evidence>
<keyword evidence="1" id="KW-0479">Metal-binding</keyword>
<comment type="caution">
    <text evidence="3">The sequence shown here is derived from an EMBL/GenBank/DDBJ whole genome shotgun (WGS) entry which is preliminary data.</text>
</comment>
<proteinExistence type="predicted"/>
<gene>
    <name evidence="3" type="ORF">ACFQKD_08975</name>
</gene>
<accession>A0ABD5X1L5</accession>
<sequence>MNRVNADDVDWDETDRGESVGWRRKQLAAAADGDQLGCSLYELPPGKRAWPYHYHAANEEALYVLAGAGTLRHADGETALRAGDYVALPVGEDGAHRVINDGEDTLRYLAVSTMRDPEVLVYPDSGKVGAMAGAPPGGDGERDVDAYFRRDDAVDYWDGEGEETG</sequence>
<evidence type="ECO:0000313" key="3">
    <source>
        <dbReference type="EMBL" id="MFC7097437.1"/>
    </source>
</evidence>
<dbReference type="AlphaFoldDB" id="A0ABD5X1L5"/>
<dbReference type="Pfam" id="PF07883">
    <property type="entry name" value="Cupin_2"/>
    <property type="match status" value="1"/>
</dbReference>
<dbReference type="Proteomes" id="UP001596388">
    <property type="component" value="Unassembled WGS sequence"/>
</dbReference>
<dbReference type="PANTHER" id="PTHR35848">
    <property type="entry name" value="OXALATE-BINDING PROTEIN"/>
    <property type="match status" value="1"/>
</dbReference>
<evidence type="ECO:0000256" key="1">
    <source>
        <dbReference type="ARBA" id="ARBA00022723"/>
    </source>
</evidence>
<dbReference type="InterPro" id="IPR051610">
    <property type="entry name" value="GPI/OXD"/>
</dbReference>
<dbReference type="RefSeq" id="WP_276238086.1">
    <property type="nucleotide sequence ID" value="NZ_CP119989.1"/>
</dbReference>
<evidence type="ECO:0000259" key="2">
    <source>
        <dbReference type="Pfam" id="PF07883"/>
    </source>
</evidence>
<protein>
    <submittedName>
        <fullName evidence="3">Cupin domain-containing protein</fullName>
    </submittedName>
</protein>
<dbReference type="GeneID" id="79268654"/>
<name>A0ABD5X1L5_9EURY</name>
<feature type="domain" description="Cupin type-2" evidence="2">
    <location>
        <begin position="40"/>
        <end position="111"/>
    </location>
</feature>
<dbReference type="GO" id="GO:0046872">
    <property type="term" value="F:metal ion binding"/>
    <property type="evidence" value="ECO:0007669"/>
    <property type="project" value="UniProtKB-KW"/>
</dbReference>
<keyword evidence="4" id="KW-1185">Reference proteome</keyword>
<dbReference type="InterPro" id="IPR011051">
    <property type="entry name" value="RmlC_Cupin_sf"/>
</dbReference>